<organism evidence="1 2">
    <name type="scientific">Hansschlegelia plantiphila</name>
    <dbReference type="NCBI Taxonomy" id="374655"/>
    <lineage>
        <taxon>Bacteria</taxon>
        <taxon>Pseudomonadati</taxon>
        <taxon>Pseudomonadota</taxon>
        <taxon>Alphaproteobacteria</taxon>
        <taxon>Hyphomicrobiales</taxon>
        <taxon>Methylopilaceae</taxon>
        <taxon>Hansschlegelia</taxon>
    </lineage>
</organism>
<proteinExistence type="predicted"/>
<evidence type="ECO:0000313" key="2">
    <source>
        <dbReference type="Proteomes" id="UP001143372"/>
    </source>
</evidence>
<dbReference type="AlphaFoldDB" id="A0A9W6J4V7"/>
<accession>A0A9W6J4V7</accession>
<dbReference type="Proteomes" id="UP001143372">
    <property type="component" value="Unassembled WGS sequence"/>
</dbReference>
<sequence length="62" mass="6655">MEEEVSYTVISQADRGPVATVVPGVIDALALARQRESDAQITIAAADGWILTIEELEELAKT</sequence>
<evidence type="ECO:0000313" key="1">
    <source>
        <dbReference type="EMBL" id="GLK69846.1"/>
    </source>
</evidence>
<reference evidence="1" key="2">
    <citation type="submission" date="2023-01" db="EMBL/GenBank/DDBJ databases">
        <authorList>
            <person name="Sun Q."/>
            <person name="Evtushenko L."/>
        </authorList>
    </citation>
    <scope>NUCLEOTIDE SEQUENCE</scope>
    <source>
        <strain evidence="1">VKM B-2347</strain>
    </source>
</reference>
<reference evidence="1" key="1">
    <citation type="journal article" date="2014" name="Int. J. Syst. Evol. Microbiol.">
        <title>Complete genome sequence of Corynebacterium casei LMG S-19264T (=DSM 44701T), isolated from a smear-ripened cheese.</title>
        <authorList>
            <consortium name="US DOE Joint Genome Institute (JGI-PGF)"/>
            <person name="Walter F."/>
            <person name="Albersmeier A."/>
            <person name="Kalinowski J."/>
            <person name="Ruckert C."/>
        </authorList>
    </citation>
    <scope>NUCLEOTIDE SEQUENCE</scope>
    <source>
        <strain evidence="1">VKM B-2347</strain>
    </source>
</reference>
<protein>
    <submittedName>
        <fullName evidence="1">Uncharacterized protein</fullName>
    </submittedName>
</protein>
<gene>
    <name evidence="1" type="ORF">GCM10008179_34840</name>
</gene>
<comment type="caution">
    <text evidence="1">The sequence shown here is derived from an EMBL/GenBank/DDBJ whole genome shotgun (WGS) entry which is preliminary data.</text>
</comment>
<name>A0A9W6J4V7_9HYPH</name>
<keyword evidence="2" id="KW-1185">Reference proteome</keyword>
<dbReference type="EMBL" id="BSFI01000023">
    <property type="protein sequence ID" value="GLK69846.1"/>
    <property type="molecule type" value="Genomic_DNA"/>
</dbReference>